<dbReference type="Pfam" id="PF01476">
    <property type="entry name" value="LysM"/>
    <property type="match status" value="3"/>
</dbReference>
<keyword evidence="5" id="KW-1185">Reference proteome</keyword>
<dbReference type="AlphaFoldDB" id="A0A6P1M6T7"/>
<dbReference type="PANTHER" id="PTHR33734">
    <property type="entry name" value="LYSM DOMAIN-CONTAINING GPI-ANCHORED PROTEIN 2"/>
    <property type="match status" value="1"/>
</dbReference>
<dbReference type="SUPFAM" id="SSF54106">
    <property type="entry name" value="LysM domain"/>
    <property type="match status" value="3"/>
</dbReference>
<dbReference type="SMART" id="SM00257">
    <property type="entry name" value="LysM"/>
    <property type="match status" value="3"/>
</dbReference>
<dbReference type="GO" id="GO:0008932">
    <property type="term" value="F:lytic endotransglycosylase activity"/>
    <property type="evidence" value="ECO:0007669"/>
    <property type="project" value="TreeGrafter"/>
</dbReference>
<reference evidence="4 5" key="1">
    <citation type="submission" date="2020-01" db="EMBL/GenBank/DDBJ databases">
        <title>Ponticoccus aerotolerans gen. nov., sp. nov., an anaerobic bacterium and proposal of Ponticoccusceae fam. nov., Ponticoccusles ord. nov. and Ponticoccuse classis nov. in the phylum Kiritimatiellaeota.</title>
        <authorList>
            <person name="Zhou L.Y."/>
            <person name="Du Z.J."/>
        </authorList>
    </citation>
    <scope>NUCLEOTIDE SEQUENCE [LARGE SCALE GENOMIC DNA]</scope>
    <source>
        <strain evidence="4 5">S-5007</strain>
    </source>
</reference>
<feature type="chain" id="PRO_5026859321" evidence="2">
    <location>
        <begin position="24"/>
        <end position="320"/>
    </location>
</feature>
<dbReference type="EMBL" id="CP047593">
    <property type="protein sequence ID" value="QHI69732.1"/>
    <property type="molecule type" value="Genomic_DNA"/>
</dbReference>
<dbReference type="Proteomes" id="UP000464954">
    <property type="component" value="Chromosome"/>
</dbReference>
<dbReference type="InterPro" id="IPR018392">
    <property type="entry name" value="LysM"/>
</dbReference>
<evidence type="ECO:0000256" key="1">
    <source>
        <dbReference type="SAM" id="MobiDB-lite"/>
    </source>
</evidence>
<feature type="signal peptide" evidence="2">
    <location>
        <begin position="1"/>
        <end position="23"/>
    </location>
</feature>
<feature type="domain" description="LysM" evidence="3">
    <location>
        <begin position="172"/>
        <end position="215"/>
    </location>
</feature>
<dbReference type="RefSeq" id="WP_160628914.1">
    <property type="nucleotide sequence ID" value="NZ_CP047593.1"/>
</dbReference>
<dbReference type="PANTHER" id="PTHR33734:SF22">
    <property type="entry name" value="MEMBRANE-BOUND LYTIC MUREIN TRANSGLYCOSYLASE D"/>
    <property type="match status" value="1"/>
</dbReference>
<sequence>MKMKRNLLVAASHVLVLAGFSLLQGCATGECPVCWLNWPYNTPTEEPLIVPADNSGVGYIEEDIFLPPAAPVDMPPISYPEPVIQEPAVADHIYTVQKGDTLSGIASMYGTSWKNLSDYNGLSNPNKLVVGQEIRVPGTLSASAPVVRSSSPAPKTSSSTGSSSRGSIAQGSSYVIQKGDTLSGIAKRAGLSVAEIKAANALDNSVIVAGKSLSIPKKGEVNVSSSYSAPVTAPKPAPMVEVAAPVAGSAPEPAPMAEDIAPVESAASAPVYEHVLYPGETLEDVARQYGTTQDEIIMLNGLTSPDDLKPGTKLLVPIPE</sequence>
<name>A0A6P1M6T7_9BACT</name>
<gene>
    <name evidence="4" type="ORF">GT409_09805</name>
</gene>
<protein>
    <submittedName>
        <fullName evidence="4">LysM peptidoglycan-binding domain-containing protein</fullName>
    </submittedName>
</protein>
<dbReference type="CDD" id="cd00118">
    <property type="entry name" value="LysM"/>
    <property type="match status" value="3"/>
</dbReference>
<evidence type="ECO:0000313" key="5">
    <source>
        <dbReference type="Proteomes" id="UP000464954"/>
    </source>
</evidence>
<dbReference type="InterPro" id="IPR036779">
    <property type="entry name" value="LysM_dom_sf"/>
</dbReference>
<accession>A0A6P1M6T7</accession>
<feature type="region of interest" description="Disordered" evidence="1">
    <location>
        <begin position="142"/>
        <end position="169"/>
    </location>
</feature>
<feature type="domain" description="LysM" evidence="3">
    <location>
        <begin position="92"/>
        <end position="136"/>
    </location>
</feature>
<organism evidence="4 5">
    <name type="scientific">Tichowtungia aerotolerans</name>
    <dbReference type="NCBI Taxonomy" id="2697043"/>
    <lineage>
        <taxon>Bacteria</taxon>
        <taxon>Pseudomonadati</taxon>
        <taxon>Kiritimatiellota</taxon>
        <taxon>Tichowtungiia</taxon>
        <taxon>Tichowtungiales</taxon>
        <taxon>Tichowtungiaceae</taxon>
        <taxon>Tichowtungia</taxon>
    </lineage>
</organism>
<evidence type="ECO:0000313" key="4">
    <source>
        <dbReference type="EMBL" id="QHI69732.1"/>
    </source>
</evidence>
<dbReference type="PROSITE" id="PS51782">
    <property type="entry name" value="LYSM"/>
    <property type="match status" value="3"/>
</dbReference>
<dbReference type="PROSITE" id="PS51257">
    <property type="entry name" value="PROKAR_LIPOPROTEIN"/>
    <property type="match status" value="1"/>
</dbReference>
<keyword evidence="2" id="KW-0732">Signal</keyword>
<evidence type="ECO:0000259" key="3">
    <source>
        <dbReference type="PROSITE" id="PS51782"/>
    </source>
</evidence>
<proteinExistence type="predicted"/>
<feature type="domain" description="LysM" evidence="3">
    <location>
        <begin position="272"/>
        <end position="316"/>
    </location>
</feature>
<dbReference type="KEGG" id="taer:GT409_09805"/>
<evidence type="ECO:0000256" key="2">
    <source>
        <dbReference type="SAM" id="SignalP"/>
    </source>
</evidence>
<dbReference type="Gene3D" id="3.10.350.10">
    <property type="entry name" value="LysM domain"/>
    <property type="match status" value="3"/>
</dbReference>